<feature type="transmembrane region" description="Helical" evidence="1">
    <location>
        <begin position="238"/>
        <end position="256"/>
    </location>
</feature>
<accession>A0A8H7KH83</accession>
<dbReference type="Proteomes" id="UP000629468">
    <property type="component" value="Unassembled WGS sequence"/>
</dbReference>
<feature type="transmembrane region" description="Helical" evidence="1">
    <location>
        <begin position="44"/>
        <end position="62"/>
    </location>
</feature>
<dbReference type="Pfam" id="PF20151">
    <property type="entry name" value="DUF6533"/>
    <property type="match status" value="1"/>
</dbReference>
<dbReference type="InterPro" id="IPR045340">
    <property type="entry name" value="DUF6533"/>
</dbReference>
<keyword evidence="1" id="KW-0472">Membrane</keyword>
<keyword evidence="1" id="KW-1133">Transmembrane helix</keyword>
<dbReference type="EMBL" id="JABXXO010000006">
    <property type="protein sequence ID" value="KAF7775863.1"/>
    <property type="molecule type" value="Genomic_DNA"/>
</dbReference>
<organism evidence="3 4">
    <name type="scientific">Agaricus bisporus var. burnettii</name>
    <dbReference type="NCBI Taxonomy" id="192524"/>
    <lineage>
        <taxon>Eukaryota</taxon>
        <taxon>Fungi</taxon>
        <taxon>Dikarya</taxon>
        <taxon>Basidiomycota</taxon>
        <taxon>Agaricomycotina</taxon>
        <taxon>Agaricomycetes</taxon>
        <taxon>Agaricomycetidae</taxon>
        <taxon>Agaricales</taxon>
        <taxon>Agaricineae</taxon>
        <taxon>Agaricaceae</taxon>
        <taxon>Agaricus</taxon>
    </lineage>
</organism>
<evidence type="ECO:0000259" key="2">
    <source>
        <dbReference type="Pfam" id="PF20151"/>
    </source>
</evidence>
<name>A0A8H7KH83_AGABI</name>
<feature type="transmembrane region" description="Helical" evidence="1">
    <location>
        <begin position="189"/>
        <end position="214"/>
    </location>
</feature>
<feature type="domain" description="DUF6533" evidence="2">
    <location>
        <begin position="47"/>
        <end position="90"/>
    </location>
</feature>
<feature type="transmembrane region" description="Helical" evidence="1">
    <location>
        <begin position="82"/>
        <end position="101"/>
    </location>
</feature>
<feature type="transmembrane region" description="Helical" evidence="1">
    <location>
        <begin position="113"/>
        <end position="133"/>
    </location>
</feature>
<proteinExistence type="predicted"/>
<evidence type="ECO:0000256" key="1">
    <source>
        <dbReference type="SAM" id="Phobius"/>
    </source>
</evidence>
<evidence type="ECO:0000313" key="4">
    <source>
        <dbReference type="Proteomes" id="UP000629468"/>
    </source>
</evidence>
<protein>
    <recommendedName>
        <fullName evidence="2">DUF6533 domain-containing protein</fullName>
    </recommendedName>
</protein>
<sequence length="308" mass="34622">MSSSIYEVTELLGSICFEKRIVNYFYGRALLPFSSSRPILTHQTMLVVSGTAFFIYECLITFDAEVNLVWKSPWNPTKLLFLMNRYIPFLNAVTILLHQFLQVSADSRCKYWAIVSSCFFVVGCGIADIILTLRTWAVWRKSKRVGIFLFAFLVLSWAGICFCVESALQQATFFSHPEYGCVISNLNRSMSITFGVIALYDLVLLAVIVINLPLTRSTFLSVFSGTSSLSQVTCRDGVLYYAVLTALSIINLILVLQLKRQYQLLVVPFESVMRSALTSRVVLNIRSEASKTTIISSLDNDSSCVTVY</sequence>
<gene>
    <name evidence="3" type="ORF">Agabi119p4_4256</name>
</gene>
<keyword evidence="1" id="KW-0812">Transmembrane</keyword>
<feature type="transmembrane region" description="Helical" evidence="1">
    <location>
        <begin position="145"/>
        <end position="168"/>
    </location>
</feature>
<reference evidence="3 4" key="1">
    <citation type="journal article" name="Sci. Rep.">
        <title>Telomere-to-telomere assembled and centromere annotated genomes of the two main subspecies of the button mushroom Agaricus bisporus reveal especially polymorphic chromosome ends.</title>
        <authorList>
            <person name="Sonnenberg A.S.M."/>
            <person name="Sedaghat-Telgerd N."/>
            <person name="Lavrijssen B."/>
            <person name="Ohm R.A."/>
            <person name="Hendrickx P.M."/>
            <person name="Scholtmeijer K."/>
            <person name="Baars J.J.P."/>
            <person name="van Peer A."/>
        </authorList>
    </citation>
    <scope>NUCLEOTIDE SEQUENCE [LARGE SCALE GENOMIC DNA]</scope>
    <source>
        <strain evidence="3 4">H119_p4</strain>
    </source>
</reference>
<evidence type="ECO:0000313" key="3">
    <source>
        <dbReference type="EMBL" id="KAF7775863.1"/>
    </source>
</evidence>
<dbReference type="AlphaFoldDB" id="A0A8H7KH83"/>
<comment type="caution">
    <text evidence="3">The sequence shown here is derived from an EMBL/GenBank/DDBJ whole genome shotgun (WGS) entry which is preliminary data.</text>
</comment>